<organism evidence="9 10">
    <name type="scientific">Anopheles maculatus</name>
    <dbReference type="NCBI Taxonomy" id="74869"/>
    <lineage>
        <taxon>Eukaryota</taxon>
        <taxon>Metazoa</taxon>
        <taxon>Ecdysozoa</taxon>
        <taxon>Arthropoda</taxon>
        <taxon>Hexapoda</taxon>
        <taxon>Insecta</taxon>
        <taxon>Pterygota</taxon>
        <taxon>Neoptera</taxon>
        <taxon>Endopterygota</taxon>
        <taxon>Diptera</taxon>
        <taxon>Nematocera</taxon>
        <taxon>Culicoidea</taxon>
        <taxon>Culicidae</taxon>
        <taxon>Anophelinae</taxon>
        <taxon>Anopheles</taxon>
        <taxon>Anopheles maculatus group</taxon>
    </lineage>
</organism>
<dbReference type="GO" id="GO:0042555">
    <property type="term" value="C:MCM complex"/>
    <property type="evidence" value="ECO:0007669"/>
    <property type="project" value="TreeGrafter"/>
</dbReference>
<keyword evidence="2" id="KW-0235">DNA replication</keyword>
<dbReference type="InterPro" id="IPR018525">
    <property type="entry name" value="MCM_CS"/>
</dbReference>
<dbReference type="Pfam" id="PF23669">
    <property type="entry name" value="WHD_MCM2"/>
    <property type="match status" value="1"/>
</dbReference>
<comment type="similarity">
    <text evidence="7">Belongs to the MCM family.</text>
</comment>
<sequence length="427" mass="48135">IYGHEYIKRGLALCLFGGESKNPGNKHKIRGDINILLCGDPGTAKSQFLKYTEKIAPRAVFTTGQGASAVGLTAYVRRNPTTREWTLEAGALVLADLGVCLIDEFDKMNDQDRTSIHEAMEQQSISVSKAGIVTSLQARCAVIAAANPIGGRYDPSMTFSENVNLSEPILSRFDVLCVVKDEFDPMQDKHLAEFVVASHVKNHPSKAEEIPDSQPQDTMQIPQDLLKKYIVYAKENVHPKLSNMDQDKIANMYSQLRQESLSTGSLPITVRHIESVIRMSEAHARMHLRDTVQDVDVNMAIRMMLESFIEAQKFSVMKKMRSSFQKYLSFQRDHSELLFFILRQLTLDQLAYQRCKEGGRRGKEAGGERSRTTVVEVMEKDLSERAKAIEIFNLKPFLDSELFRQNGFTYDAKRKVIVQVVPEAAEP</sequence>
<dbReference type="GO" id="GO:0003697">
    <property type="term" value="F:single-stranded DNA binding"/>
    <property type="evidence" value="ECO:0007669"/>
    <property type="project" value="TreeGrafter"/>
</dbReference>
<dbReference type="InterPro" id="IPR041562">
    <property type="entry name" value="MCM_lid"/>
</dbReference>
<evidence type="ECO:0000259" key="8">
    <source>
        <dbReference type="PROSITE" id="PS50051"/>
    </source>
</evidence>
<dbReference type="PROSITE" id="PS50051">
    <property type="entry name" value="MCM_2"/>
    <property type="match status" value="1"/>
</dbReference>
<dbReference type="GO" id="GO:0005634">
    <property type="term" value="C:nucleus"/>
    <property type="evidence" value="ECO:0007669"/>
    <property type="project" value="TreeGrafter"/>
</dbReference>
<keyword evidence="10" id="KW-1185">Reference proteome</keyword>
<dbReference type="EC" id="3.6.4.12" evidence="1"/>
<proteinExistence type="inferred from homology"/>
<dbReference type="Pfam" id="PF17855">
    <property type="entry name" value="MCM_lid"/>
    <property type="match status" value="1"/>
</dbReference>
<dbReference type="CDD" id="cd17753">
    <property type="entry name" value="MCM2"/>
    <property type="match status" value="1"/>
</dbReference>
<dbReference type="GO" id="GO:0005524">
    <property type="term" value="F:ATP binding"/>
    <property type="evidence" value="ECO:0007669"/>
    <property type="project" value="UniProtKB-KW"/>
</dbReference>
<evidence type="ECO:0000256" key="3">
    <source>
        <dbReference type="ARBA" id="ARBA00022741"/>
    </source>
</evidence>
<dbReference type="SMART" id="SM00350">
    <property type="entry name" value="MCM"/>
    <property type="match status" value="1"/>
</dbReference>
<reference evidence="10" key="1">
    <citation type="submission" date="2013-09" db="EMBL/GenBank/DDBJ databases">
        <title>The Genome Sequence of Anopheles maculatus species B.</title>
        <authorList>
            <consortium name="The Broad Institute Genomics Platform"/>
            <person name="Neafsey D.E."/>
            <person name="Besansky N."/>
            <person name="Howell P."/>
            <person name="Walton C."/>
            <person name="Young S.K."/>
            <person name="Zeng Q."/>
            <person name="Gargeya S."/>
            <person name="Fitzgerald M."/>
            <person name="Haas B."/>
            <person name="Abouelleil A."/>
            <person name="Allen A.W."/>
            <person name="Alvarado L."/>
            <person name="Arachchi H.M."/>
            <person name="Berlin A.M."/>
            <person name="Chapman S.B."/>
            <person name="Gainer-Dewar J."/>
            <person name="Goldberg J."/>
            <person name="Griggs A."/>
            <person name="Gujja S."/>
            <person name="Hansen M."/>
            <person name="Howarth C."/>
            <person name="Imamovic A."/>
            <person name="Ireland A."/>
            <person name="Larimer J."/>
            <person name="McCowan C."/>
            <person name="Murphy C."/>
            <person name="Pearson M."/>
            <person name="Poon T.W."/>
            <person name="Priest M."/>
            <person name="Roberts A."/>
            <person name="Saif S."/>
            <person name="Shea T."/>
            <person name="Sisk P."/>
            <person name="Sykes S."/>
            <person name="Wortman J."/>
            <person name="Nusbaum C."/>
            <person name="Birren B."/>
        </authorList>
    </citation>
    <scope>NUCLEOTIDE SEQUENCE [LARGE SCALE GENOMIC DNA]</scope>
    <source>
        <strain evidence="10">maculatus3</strain>
    </source>
</reference>
<dbReference type="PANTHER" id="PTHR11630">
    <property type="entry name" value="DNA REPLICATION LICENSING FACTOR MCM FAMILY MEMBER"/>
    <property type="match status" value="1"/>
</dbReference>
<dbReference type="Gene3D" id="3.40.50.300">
    <property type="entry name" value="P-loop containing nucleotide triphosphate hydrolases"/>
    <property type="match status" value="1"/>
</dbReference>
<evidence type="ECO:0000256" key="4">
    <source>
        <dbReference type="ARBA" id="ARBA00022806"/>
    </source>
</evidence>
<dbReference type="PANTHER" id="PTHR11630:SF44">
    <property type="entry name" value="DNA REPLICATION LICENSING FACTOR MCM2"/>
    <property type="match status" value="1"/>
</dbReference>
<dbReference type="EnsemblMetazoa" id="AMAM016171-RA">
    <property type="protein sequence ID" value="AMAM016171-PA"/>
    <property type="gene ID" value="AMAM016171"/>
</dbReference>
<dbReference type="InterPro" id="IPR001208">
    <property type="entry name" value="MCM_dom"/>
</dbReference>
<evidence type="ECO:0000256" key="6">
    <source>
        <dbReference type="ARBA" id="ARBA00023125"/>
    </source>
</evidence>
<protein>
    <recommendedName>
        <fullName evidence="1">DNA helicase</fullName>
        <ecNumber evidence="1">3.6.4.12</ecNumber>
    </recommendedName>
</protein>
<keyword evidence="4" id="KW-0378">Hydrolase</keyword>
<dbReference type="InterPro" id="IPR031327">
    <property type="entry name" value="MCM"/>
</dbReference>
<dbReference type="AlphaFoldDB" id="A0A182SYT0"/>
<evidence type="ECO:0000313" key="9">
    <source>
        <dbReference type="EnsemblMetazoa" id="AMAM016171-PA"/>
    </source>
</evidence>
<keyword evidence="3 7" id="KW-0547">Nucleotide-binding</keyword>
<accession>A0A182SYT0</accession>
<dbReference type="GO" id="GO:0043138">
    <property type="term" value="F:3'-5' DNA helicase activity"/>
    <property type="evidence" value="ECO:0007669"/>
    <property type="project" value="TreeGrafter"/>
</dbReference>
<keyword evidence="6 7" id="KW-0238">DNA-binding</keyword>
<dbReference type="VEuPathDB" id="VectorBase:AMAM016171"/>
<dbReference type="InterPro" id="IPR027417">
    <property type="entry name" value="P-loop_NTPase"/>
</dbReference>
<dbReference type="FunFam" id="3.40.50.300:FF:000138">
    <property type="entry name" value="DNA helicase"/>
    <property type="match status" value="1"/>
</dbReference>
<dbReference type="GO" id="GO:0017116">
    <property type="term" value="F:single-stranded DNA helicase activity"/>
    <property type="evidence" value="ECO:0007669"/>
    <property type="project" value="TreeGrafter"/>
</dbReference>
<dbReference type="GO" id="GO:0000727">
    <property type="term" value="P:double-strand break repair via break-induced replication"/>
    <property type="evidence" value="ECO:0007669"/>
    <property type="project" value="TreeGrafter"/>
</dbReference>
<dbReference type="PRINTS" id="PR01657">
    <property type="entry name" value="MCMFAMILY"/>
</dbReference>
<keyword evidence="4" id="KW-0347">Helicase</keyword>
<keyword evidence="5 7" id="KW-0067">ATP-binding</keyword>
<dbReference type="Pfam" id="PF00493">
    <property type="entry name" value="MCM"/>
    <property type="match status" value="1"/>
</dbReference>
<evidence type="ECO:0000313" key="10">
    <source>
        <dbReference type="Proteomes" id="UP000075901"/>
    </source>
</evidence>
<evidence type="ECO:0000256" key="1">
    <source>
        <dbReference type="ARBA" id="ARBA00012551"/>
    </source>
</evidence>
<evidence type="ECO:0000256" key="7">
    <source>
        <dbReference type="RuleBase" id="RU004070"/>
    </source>
</evidence>
<evidence type="ECO:0000256" key="2">
    <source>
        <dbReference type="ARBA" id="ARBA00022705"/>
    </source>
</evidence>
<reference evidence="9" key="2">
    <citation type="submission" date="2020-05" db="UniProtKB">
        <authorList>
            <consortium name="EnsemblMetazoa"/>
        </authorList>
    </citation>
    <scope>IDENTIFICATION</scope>
    <source>
        <strain evidence="9">maculatus3</strain>
    </source>
</reference>
<dbReference type="GO" id="GO:1902975">
    <property type="term" value="P:mitotic DNA replication initiation"/>
    <property type="evidence" value="ECO:0007669"/>
    <property type="project" value="TreeGrafter"/>
</dbReference>
<dbReference type="SUPFAM" id="SSF52540">
    <property type="entry name" value="P-loop containing nucleoside triphosphate hydrolases"/>
    <property type="match status" value="1"/>
</dbReference>
<dbReference type="Proteomes" id="UP000075901">
    <property type="component" value="Unassembled WGS sequence"/>
</dbReference>
<feature type="domain" description="MCM C-terminal AAA(+) ATPase" evidence="8">
    <location>
        <begin position="1"/>
        <end position="195"/>
    </location>
</feature>
<dbReference type="InterPro" id="IPR059098">
    <property type="entry name" value="WHD_MCM2"/>
</dbReference>
<evidence type="ECO:0000256" key="5">
    <source>
        <dbReference type="ARBA" id="ARBA00022840"/>
    </source>
</evidence>
<name>A0A182SYT0_9DIPT</name>
<dbReference type="PROSITE" id="PS00847">
    <property type="entry name" value="MCM_1"/>
    <property type="match status" value="1"/>
</dbReference>